<feature type="transmembrane region" description="Helical" evidence="1">
    <location>
        <begin position="340"/>
        <end position="357"/>
    </location>
</feature>
<dbReference type="AlphaFoldDB" id="A0A4Q7U5F4"/>
<feature type="transmembrane region" description="Helical" evidence="1">
    <location>
        <begin position="46"/>
        <end position="69"/>
    </location>
</feature>
<feature type="transmembrane region" description="Helical" evidence="1">
    <location>
        <begin position="414"/>
        <end position="435"/>
    </location>
</feature>
<keyword evidence="1" id="KW-0472">Membrane</keyword>
<keyword evidence="3" id="KW-1185">Reference proteome</keyword>
<protein>
    <recommendedName>
        <fullName evidence="4">ABC-2 type transport system permease protein</fullName>
    </recommendedName>
</protein>
<dbReference type="RefSeq" id="WP_130452818.1">
    <property type="nucleotide sequence ID" value="NZ_QYAG01000005.1"/>
</dbReference>
<evidence type="ECO:0000313" key="3">
    <source>
        <dbReference type="Proteomes" id="UP000291832"/>
    </source>
</evidence>
<organism evidence="2 3">
    <name type="scientific">Leucobacter luti</name>
    <dbReference type="NCBI Taxonomy" id="340320"/>
    <lineage>
        <taxon>Bacteria</taxon>
        <taxon>Bacillati</taxon>
        <taxon>Actinomycetota</taxon>
        <taxon>Actinomycetes</taxon>
        <taxon>Micrococcales</taxon>
        <taxon>Microbacteriaceae</taxon>
        <taxon>Leucobacter</taxon>
    </lineage>
</organism>
<accession>A0A4Q7U5F4</accession>
<feature type="transmembrane region" description="Helical" evidence="1">
    <location>
        <begin position="441"/>
        <end position="461"/>
    </location>
</feature>
<evidence type="ECO:0000313" key="2">
    <source>
        <dbReference type="EMBL" id="RZT68886.1"/>
    </source>
</evidence>
<keyword evidence="1" id="KW-1133">Transmembrane helix</keyword>
<gene>
    <name evidence="2" type="ORF">EV139_0617</name>
</gene>
<dbReference type="OrthoDB" id="4990954at2"/>
<feature type="transmembrane region" description="Helical" evidence="1">
    <location>
        <begin position="363"/>
        <end position="381"/>
    </location>
</feature>
<sequence length="547" mass="53943">MTRSGGVARGGGKTRSRGGAAALRAVRAVRRARGDRLSAGEVSYRIYVAVMLLIIVVAPFVRTAILAAVPVLPDSALSFPAQFAAVLTLLVAGVVLLGGRGGPARAGLPQLDLLFPTAIPRWRLLAPPVLRWFGGGAAGGALLGGMVATVFALVGPLPWELAVATVAAGAGLGVLVVGALLLGQRGPRTRAVVAAVLAGLAAAQLSLGALWDPWSAAARLLETGAAVSLAGGPGGFEVVAVFVPGVWATMAIPLAAAVVALAGALPFAARLPRELLRAQAVNWDAASTLAVTGDPNAALARLGTPVRSGRRLRLRPAETVFGTLVRRDLLGLARAPGRSLAALVGVAAAGACWAAALAPGQGFVGAALLGAAATALASLSLQPWCRGIVTAASGAGSPPLLPLGPGGLILRHSAVPALAAGLAVCLGVLLAGAGAGAGMPLLALATGPVLAASVVLLRIAAALKGSIPLRLLAPVPTPAGDLASVNVFLWTIDGPVVSVLVGAVLGASWGWGAAAGGALIPVVVTVVTLIALAGWARSRLKPSLADA</sequence>
<evidence type="ECO:0008006" key="4">
    <source>
        <dbReference type="Google" id="ProtNLM"/>
    </source>
</evidence>
<feature type="transmembrane region" description="Helical" evidence="1">
    <location>
        <begin position="81"/>
        <end position="99"/>
    </location>
</feature>
<dbReference type="EMBL" id="SHKI01000002">
    <property type="protein sequence ID" value="RZT68886.1"/>
    <property type="molecule type" value="Genomic_DNA"/>
</dbReference>
<dbReference type="Proteomes" id="UP000291832">
    <property type="component" value="Unassembled WGS sequence"/>
</dbReference>
<keyword evidence="1" id="KW-0812">Transmembrane</keyword>
<feature type="transmembrane region" description="Helical" evidence="1">
    <location>
        <begin position="191"/>
        <end position="211"/>
    </location>
</feature>
<feature type="transmembrane region" description="Helical" evidence="1">
    <location>
        <begin position="511"/>
        <end position="535"/>
    </location>
</feature>
<reference evidence="2 3" key="1">
    <citation type="journal article" date="2015" name="Stand. Genomic Sci.">
        <title>Genomic Encyclopedia of Bacterial and Archaeal Type Strains, Phase III: the genomes of soil and plant-associated and newly described type strains.</title>
        <authorList>
            <person name="Whitman W.B."/>
            <person name="Woyke T."/>
            <person name="Klenk H.P."/>
            <person name="Zhou Y."/>
            <person name="Lilburn T.G."/>
            <person name="Beck B.J."/>
            <person name="De Vos P."/>
            <person name="Vandamme P."/>
            <person name="Eisen J.A."/>
            <person name="Garrity G."/>
            <person name="Hugenholtz P."/>
            <person name="Kyrpides N.C."/>
        </authorList>
    </citation>
    <scope>NUCLEOTIDE SEQUENCE [LARGE SCALE GENOMIC DNA]</scope>
    <source>
        <strain evidence="2 3">RF6</strain>
    </source>
</reference>
<feature type="transmembrane region" description="Helical" evidence="1">
    <location>
        <begin position="246"/>
        <end position="269"/>
    </location>
</feature>
<proteinExistence type="predicted"/>
<name>A0A4Q7U5F4_9MICO</name>
<feature type="transmembrane region" description="Helical" evidence="1">
    <location>
        <begin position="482"/>
        <end position="505"/>
    </location>
</feature>
<feature type="transmembrane region" description="Helical" evidence="1">
    <location>
        <begin position="129"/>
        <end position="155"/>
    </location>
</feature>
<feature type="transmembrane region" description="Helical" evidence="1">
    <location>
        <begin position="161"/>
        <end position="182"/>
    </location>
</feature>
<evidence type="ECO:0000256" key="1">
    <source>
        <dbReference type="SAM" id="Phobius"/>
    </source>
</evidence>
<comment type="caution">
    <text evidence="2">The sequence shown here is derived from an EMBL/GenBank/DDBJ whole genome shotgun (WGS) entry which is preliminary data.</text>
</comment>